<gene>
    <name evidence="1" type="ORF">L6452_17954</name>
</gene>
<dbReference type="Proteomes" id="UP001055879">
    <property type="component" value="Linkage Group LG05"/>
</dbReference>
<proteinExistence type="predicted"/>
<keyword evidence="2" id="KW-1185">Reference proteome</keyword>
<evidence type="ECO:0000313" key="2">
    <source>
        <dbReference type="Proteomes" id="UP001055879"/>
    </source>
</evidence>
<comment type="caution">
    <text evidence="1">The sequence shown here is derived from an EMBL/GenBank/DDBJ whole genome shotgun (WGS) entry which is preliminary data.</text>
</comment>
<dbReference type="EMBL" id="CM042051">
    <property type="protein sequence ID" value="KAI3729300.1"/>
    <property type="molecule type" value="Genomic_DNA"/>
</dbReference>
<reference evidence="1 2" key="2">
    <citation type="journal article" date="2022" name="Mol. Ecol. Resour.">
        <title>The genomes of chicory, endive, great burdock and yacon provide insights into Asteraceae paleo-polyploidization history and plant inulin production.</title>
        <authorList>
            <person name="Fan W."/>
            <person name="Wang S."/>
            <person name="Wang H."/>
            <person name="Wang A."/>
            <person name="Jiang F."/>
            <person name="Liu H."/>
            <person name="Zhao H."/>
            <person name="Xu D."/>
            <person name="Zhang Y."/>
        </authorList>
    </citation>
    <scope>NUCLEOTIDE SEQUENCE [LARGE SCALE GENOMIC DNA]</scope>
    <source>
        <strain evidence="2">cv. Niubang</strain>
    </source>
</reference>
<reference evidence="2" key="1">
    <citation type="journal article" date="2022" name="Mol. Ecol. Resour.">
        <title>The genomes of chicory, endive, great burdock and yacon provide insights into Asteraceae palaeo-polyploidization history and plant inulin production.</title>
        <authorList>
            <person name="Fan W."/>
            <person name="Wang S."/>
            <person name="Wang H."/>
            <person name="Wang A."/>
            <person name="Jiang F."/>
            <person name="Liu H."/>
            <person name="Zhao H."/>
            <person name="Xu D."/>
            <person name="Zhang Y."/>
        </authorList>
    </citation>
    <scope>NUCLEOTIDE SEQUENCE [LARGE SCALE GENOMIC DNA]</scope>
    <source>
        <strain evidence="2">cv. Niubang</strain>
    </source>
</reference>
<organism evidence="1 2">
    <name type="scientific">Arctium lappa</name>
    <name type="common">Greater burdock</name>
    <name type="synonym">Lappa major</name>
    <dbReference type="NCBI Taxonomy" id="4217"/>
    <lineage>
        <taxon>Eukaryota</taxon>
        <taxon>Viridiplantae</taxon>
        <taxon>Streptophyta</taxon>
        <taxon>Embryophyta</taxon>
        <taxon>Tracheophyta</taxon>
        <taxon>Spermatophyta</taxon>
        <taxon>Magnoliopsida</taxon>
        <taxon>eudicotyledons</taxon>
        <taxon>Gunneridae</taxon>
        <taxon>Pentapetalae</taxon>
        <taxon>asterids</taxon>
        <taxon>campanulids</taxon>
        <taxon>Asterales</taxon>
        <taxon>Asteraceae</taxon>
        <taxon>Carduoideae</taxon>
        <taxon>Cardueae</taxon>
        <taxon>Arctiinae</taxon>
        <taxon>Arctium</taxon>
    </lineage>
</organism>
<accession>A0ACB9C512</accession>
<evidence type="ECO:0000313" key="1">
    <source>
        <dbReference type="EMBL" id="KAI3729300.1"/>
    </source>
</evidence>
<sequence>MGGPLMGVFRAFALLGQCHSCIPLVPILWRILVIFAKVPVGGSESSSLMKSLALALYKSKLLMKSSAGWR</sequence>
<protein>
    <submittedName>
        <fullName evidence="1">Uncharacterized protein</fullName>
    </submittedName>
</protein>
<name>A0ACB9C512_ARCLA</name>